<evidence type="ECO:0000313" key="7">
    <source>
        <dbReference type="EMBL" id="QTX32768.1"/>
    </source>
</evidence>
<sequence>MGHLSDHFQGPLGAVVLSLIAFSVVFLVLMSLMLLLIGVKHLAGLIDAVKAAKEAQAQAVKASKTSSSPKEAPRAVVRAQEAGDQLIAVLTAAIAAGGLENFRISSVRPAVAVADSLTSGWKRLSRLDNLEGWE</sequence>
<dbReference type="GO" id="GO:0015081">
    <property type="term" value="F:sodium ion transmembrane transporter activity"/>
    <property type="evidence" value="ECO:0007669"/>
    <property type="project" value="InterPro"/>
</dbReference>
<keyword evidence="8" id="KW-1185">Reference proteome</keyword>
<protein>
    <submittedName>
        <fullName evidence="7">OadG family protein</fullName>
    </submittedName>
</protein>
<dbReference type="EMBL" id="CP072943">
    <property type="protein sequence ID" value="QTX32768.1"/>
    <property type="molecule type" value="Genomic_DNA"/>
</dbReference>
<dbReference type="RefSeq" id="WP_274374022.1">
    <property type="nucleotide sequence ID" value="NZ_CP072943.1"/>
</dbReference>
<evidence type="ECO:0000256" key="1">
    <source>
        <dbReference type="ARBA" id="ARBA00004236"/>
    </source>
</evidence>
<evidence type="ECO:0000313" key="8">
    <source>
        <dbReference type="Proteomes" id="UP000671879"/>
    </source>
</evidence>
<accession>A0A9Q7EVV3</accession>
<dbReference type="AlphaFoldDB" id="A0A9Q7EVV3"/>
<evidence type="ECO:0000256" key="3">
    <source>
        <dbReference type="ARBA" id="ARBA00022692"/>
    </source>
</evidence>
<feature type="transmembrane region" description="Helical" evidence="6">
    <location>
        <begin position="12"/>
        <end position="37"/>
    </location>
</feature>
<gene>
    <name evidence="7" type="ORF">KAR29_02195</name>
</gene>
<evidence type="ECO:0000256" key="2">
    <source>
        <dbReference type="ARBA" id="ARBA00022475"/>
    </source>
</evidence>
<comment type="subcellular location">
    <subcellularLocation>
        <location evidence="1">Cell membrane</location>
    </subcellularLocation>
</comment>
<evidence type="ECO:0000256" key="5">
    <source>
        <dbReference type="ARBA" id="ARBA00023136"/>
    </source>
</evidence>
<keyword evidence="5 6" id="KW-0472">Membrane</keyword>
<keyword evidence="3 6" id="KW-0812">Transmembrane</keyword>
<dbReference type="Pfam" id="PF04277">
    <property type="entry name" value="OAD_gamma"/>
    <property type="match status" value="1"/>
</dbReference>
<keyword evidence="4 6" id="KW-1133">Transmembrane helix</keyword>
<proteinExistence type="predicted"/>
<organism evidence="7 8">
    <name type="scientific">Aminithiophilus ramosus</name>
    <dbReference type="NCBI Taxonomy" id="3029084"/>
    <lineage>
        <taxon>Bacteria</taxon>
        <taxon>Thermotogati</taxon>
        <taxon>Synergistota</taxon>
        <taxon>Synergistia</taxon>
        <taxon>Synergistales</taxon>
        <taxon>Aminithiophilaceae</taxon>
        <taxon>Aminithiophilus</taxon>
    </lineage>
</organism>
<dbReference type="GO" id="GO:0005886">
    <property type="term" value="C:plasma membrane"/>
    <property type="evidence" value="ECO:0007669"/>
    <property type="project" value="UniProtKB-SubCell"/>
</dbReference>
<dbReference type="KEGG" id="aram:KAR29_02195"/>
<reference evidence="8" key="1">
    <citation type="submission" date="2021-04" db="EMBL/GenBank/DDBJ databases">
        <title>A novel Synergistetes isolate from a pyrite-forming mixed culture.</title>
        <authorList>
            <person name="Bunk B."/>
            <person name="Sproer C."/>
            <person name="Spring S."/>
            <person name="Pester M."/>
        </authorList>
    </citation>
    <scope>NUCLEOTIDE SEQUENCE [LARGE SCALE GENOMIC DNA]</scope>
    <source>
        <strain evidence="8">J.5.4.2-T.3.5.2</strain>
    </source>
</reference>
<name>A0A9Q7EVV3_9BACT</name>
<evidence type="ECO:0000256" key="6">
    <source>
        <dbReference type="SAM" id="Phobius"/>
    </source>
</evidence>
<dbReference type="InterPro" id="IPR005899">
    <property type="entry name" value="Na_pump_deCOase"/>
</dbReference>
<dbReference type="Proteomes" id="UP000671879">
    <property type="component" value="Chromosome"/>
</dbReference>
<keyword evidence="2" id="KW-1003">Cell membrane</keyword>
<dbReference type="GO" id="GO:0036376">
    <property type="term" value="P:sodium ion export across plasma membrane"/>
    <property type="evidence" value="ECO:0007669"/>
    <property type="project" value="InterPro"/>
</dbReference>
<evidence type="ECO:0000256" key="4">
    <source>
        <dbReference type="ARBA" id="ARBA00022989"/>
    </source>
</evidence>